<dbReference type="EMBL" id="SAEB01000012">
    <property type="protein sequence ID" value="RVD82088.1"/>
    <property type="molecule type" value="Genomic_DNA"/>
</dbReference>
<dbReference type="VEuPathDB" id="FungiDB:DFL_009927"/>
<dbReference type="RefSeq" id="XP_067494737.1">
    <property type="nucleotide sequence ID" value="XM_067630826.1"/>
</dbReference>
<dbReference type="Proteomes" id="UP000283090">
    <property type="component" value="Unassembled WGS sequence"/>
</dbReference>
<name>A0A437A7J4_ARTFL</name>
<evidence type="ECO:0000313" key="1">
    <source>
        <dbReference type="EMBL" id="RVD82088.1"/>
    </source>
</evidence>
<comment type="caution">
    <text evidence="2">The sequence shown here is derived from an EMBL/GenBank/DDBJ whole genome shotgun (WGS) entry which is preliminary data.</text>
</comment>
<dbReference type="EMBL" id="SAEB01000006">
    <property type="protein sequence ID" value="RVD87088.1"/>
    <property type="molecule type" value="Genomic_DNA"/>
</dbReference>
<sequence length="95" mass="11251">MLSQQKYRKHQFKMRFFNLEQLIKEGEKINRFEEVYPNSLPAKKQREQYRKNRLGIDVGSVKARAELYSTPSIKVVNLTQLQPKVVLKSPENKSK</sequence>
<evidence type="ECO:0000313" key="3">
    <source>
        <dbReference type="EMBL" id="RVD89193.1"/>
    </source>
</evidence>
<organism evidence="2 4">
    <name type="scientific">Arthrobotrys flagrans</name>
    <name type="common">Nematode-trapping fungus</name>
    <name type="synonym">Trichothecium flagrans</name>
    <dbReference type="NCBI Taxonomy" id="97331"/>
    <lineage>
        <taxon>Eukaryota</taxon>
        <taxon>Fungi</taxon>
        <taxon>Dikarya</taxon>
        <taxon>Ascomycota</taxon>
        <taxon>Pezizomycotina</taxon>
        <taxon>Orbiliomycetes</taxon>
        <taxon>Orbiliales</taxon>
        <taxon>Orbiliaceae</taxon>
        <taxon>Arthrobotrys</taxon>
    </lineage>
</organism>
<dbReference type="GeneID" id="93582520"/>
<dbReference type="AlphaFoldDB" id="A0A437A7J4"/>
<proteinExistence type="predicted"/>
<accession>A0A437A7J4</accession>
<evidence type="ECO:0000313" key="4">
    <source>
        <dbReference type="Proteomes" id="UP000283090"/>
    </source>
</evidence>
<dbReference type="VEuPathDB" id="FungiDB:DFL_005335"/>
<evidence type="ECO:0000313" key="2">
    <source>
        <dbReference type="EMBL" id="RVD87088.1"/>
    </source>
</evidence>
<keyword evidence="4" id="KW-1185">Reference proteome</keyword>
<gene>
    <name evidence="3" type="ORF">DFL_000209</name>
    <name evidence="2" type="ORF">DFL_005335</name>
    <name evidence="1" type="ORF">DFL_009927</name>
</gene>
<protein>
    <submittedName>
        <fullName evidence="2">Uncharacterized protein</fullName>
    </submittedName>
</protein>
<reference evidence="2 4" key="1">
    <citation type="submission" date="2019-01" db="EMBL/GenBank/DDBJ databases">
        <title>Intercellular communication is required for trap formation in the nematode-trapping fungus Duddingtonia flagrans.</title>
        <authorList>
            <person name="Youssar L."/>
            <person name="Wernet V."/>
            <person name="Hensel N."/>
            <person name="Hildebrandt H.-G."/>
            <person name="Fischer R."/>
        </authorList>
    </citation>
    <scope>NUCLEOTIDE SEQUENCE [LARGE SCALE GENOMIC DNA]</scope>
    <source>
        <strain evidence="2 4">CBS H-5679</strain>
    </source>
</reference>
<dbReference type="EMBL" id="SAEB01000001">
    <property type="protein sequence ID" value="RVD89193.1"/>
    <property type="molecule type" value="Genomic_DNA"/>
</dbReference>
<dbReference type="VEuPathDB" id="FungiDB:DFL_000209"/>